<evidence type="ECO:0000259" key="2">
    <source>
        <dbReference type="PROSITE" id="PS51109"/>
    </source>
</evidence>
<evidence type="ECO:0000313" key="4">
    <source>
        <dbReference type="Proteomes" id="UP000199520"/>
    </source>
</evidence>
<dbReference type="InterPro" id="IPR036908">
    <property type="entry name" value="RlpA-like_sf"/>
</dbReference>
<dbReference type="RefSeq" id="WP_090937612.1">
    <property type="nucleotide sequence ID" value="NZ_FOTS01000021.1"/>
</dbReference>
<dbReference type="GO" id="GO:0009254">
    <property type="term" value="P:peptidoglycan turnover"/>
    <property type="evidence" value="ECO:0007669"/>
    <property type="project" value="InterPro"/>
</dbReference>
<proteinExistence type="predicted"/>
<dbReference type="PANTHER" id="PTHR39160:SF4">
    <property type="entry name" value="RESUSCITATION-PROMOTING FACTOR RPFB"/>
    <property type="match status" value="1"/>
</dbReference>
<reference evidence="4" key="1">
    <citation type="submission" date="2016-10" db="EMBL/GenBank/DDBJ databases">
        <authorList>
            <person name="Varghese N."/>
            <person name="Submissions S."/>
        </authorList>
    </citation>
    <scope>NUCLEOTIDE SEQUENCE [LARGE SCALE GENOMIC DNA]</scope>
    <source>
        <strain evidence="4">DSM 13327</strain>
    </source>
</reference>
<dbReference type="InterPro" id="IPR011098">
    <property type="entry name" value="G5_dom"/>
</dbReference>
<dbReference type="InterPro" id="IPR051933">
    <property type="entry name" value="Resuscitation_pf_RpfB"/>
</dbReference>
<protein>
    <submittedName>
        <fullName evidence="3">3D (Asp-Asp-Asp) domain-containing protein</fullName>
    </submittedName>
</protein>
<dbReference type="InterPro" id="IPR010611">
    <property type="entry name" value="3D_dom"/>
</dbReference>
<keyword evidence="4" id="KW-1185">Reference proteome</keyword>
<accession>A0A1I4L0D7</accession>
<gene>
    <name evidence="3" type="ORF">SAMN04490355_10213</name>
</gene>
<dbReference type="SUPFAM" id="SSF50685">
    <property type="entry name" value="Barwin-like endoglucanases"/>
    <property type="match status" value="1"/>
</dbReference>
<dbReference type="EMBL" id="FOTS01000021">
    <property type="protein sequence ID" value="SFL84391.1"/>
    <property type="molecule type" value="Genomic_DNA"/>
</dbReference>
<name>A0A1I4L0D7_9FIRM</name>
<dbReference type="PROSITE" id="PS51109">
    <property type="entry name" value="G5"/>
    <property type="match status" value="1"/>
</dbReference>
<evidence type="ECO:0000256" key="1">
    <source>
        <dbReference type="ARBA" id="ARBA00022729"/>
    </source>
</evidence>
<dbReference type="Pfam" id="PF06725">
    <property type="entry name" value="3D"/>
    <property type="match status" value="1"/>
</dbReference>
<dbReference type="Gene3D" id="2.40.40.10">
    <property type="entry name" value="RlpA-like domain"/>
    <property type="match status" value="1"/>
</dbReference>
<dbReference type="STRING" id="1123291.SAMN04490355_10213"/>
<sequence>MTYVELKKVFFRQKMLPLFLALFTVLLVATGFMFANKKVHIAVDGTTIMISTLHSKPQDVLVQAGVHLDPKDEYRLSTKNLTDGSTIWVYRAVPVTVTYQGKTEVIVTGKPTVGELAESLGMNIENTKLVPDGQNKIEANMFIQAITLTQKEVERDVVERFTVMRQPDSTLEKGVEKVIEEGQDGTKTIFARIHYADGVEVSAEQLSEKIKEPPKPQVVHVGTRDVVDTSRGSMRFNRVMAMEASAYLPTDGSAEGITATGVPARRGIVAVDPDVIPLGTRMYVQGYGLATAADVGGAIVGNRIDLCMENDSEAWRFGRRSVKVYILD</sequence>
<dbReference type="Pfam" id="PF07501">
    <property type="entry name" value="G5"/>
    <property type="match status" value="1"/>
</dbReference>
<dbReference type="OrthoDB" id="9798935at2"/>
<dbReference type="PANTHER" id="PTHR39160">
    <property type="entry name" value="CELL WALL-BINDING PROTEIN YOCH"/>
    <property type="match status" value="1"/>
</dbReference>
<dbReference type="GO" id="GO:0019867">
    <property type="term" value="C:outer membrane"/>
    <property type="evidence" value="ECO:0007669"/>
    <property type="project" value="InterPro"/>
</dbReference>
<keyword evidence="1" id="KW-0732">Signal</keyword>
<dbReference type="SMART" id="SM01208">
    <property type="entry name" value="G5"/>
    <property type="match status" value="1"/>
</dbReference>
<dbReference type="GO" id="GO:0004553">
    <property type="term" value="F:hydrolase activity, hydrolyzing O-glycosyl compounds"/>
    <property type="evidence" value="ECO:0007669"/>
    <property type="project" value="InterPro"/>
</dbReference>
<evidence type="ECO:0000313" key="3">
    <source>
        <dbReference type="EMBL" id="SFL84391.1"/>
    </source>
</evidence>
<feature type="domain" description="G5" evidence="2">
    <location>
        <begin position="143"/>
        <end position="225"/>
    </location>
</feature>
<organism evidence="3 4">
    <name type="scientific">Pelosinus propionicus DSM 13327</name>
    <dbReference type="NCBI Taxonomy" id="1123291"/>
    <lineage>
        <taxon>Bacteria</taxon>
        <taxon>Bacillati</taxon>
        <taxon>Bacillota</taxon>
        <taxon>Negativicutes</taxon>
        <taxon>Selenomonadales</taxon>
        <taxon>Sporomusaceae</taxon>
        <taxon>Pelosinus</taxon>
    </lineage>
</organism>
<dbReference type="AlphaFoldDB" id="A0A1I4L0D7"/>
<dbReference type="Gene3D" id="2.20.230.10">
    <property type="entry name" value="Resuscitation-promoting factor rpfb"/>
    <property type="match status" value="1"/>
</dbReference>
<dbReference type="CDD" id="cd22786">
    <property type="entry name" value="DPBB_YuiC-like"/>
    <property type="match status" value="1"/>
</dbReference>
<dbReference type="Proteomes" id="UP000199520">
    <property type="component" value="Unassembled WGS sequence"/>
</dbReference>